<comment type="caution">
    <text evidence="1">The sequence shown here is derived from an EMBL/GenBank/DDBJ whole genome shotgun (WGS) entry which is preliminary data.</text>
</comment>
<accession>A0ACB7P9A5</accession>
<name>A0ACB7P9A5_9PEZI</name>
<keyword evidence="2" id="KW-1185">Reference proteome</keyword>
<reference evidence="1 2" key="1">
    <citation type="journal article" date="2021" name="Nat. Commun.">
        <title>Genetic determinants of endophytism in the Arabidopsis root mycobiome.</title>
        <authorList>
            <person name="Mesny F."/>
            <person name="Miyauchi S."/>
            <person name="Thiergart T."/>
            <person name="Pickel B."/>
            <person name="Atanasova L."/>
            <person name="Karlsson M."/>
            <person name="Huettel B."/>
            <person name="Barry K.W."/>
            <person name="Haridas S."/>
            <person name="Chen C."/>
            <person name="Bauer D."/>
            <person name="Andreopoulos W."/>
            <person name="Pangilinan J."/>
            <person name="LaButti K."/>
            <person name="Riley R."/>
            <person name="Lipzen A."/>
            <person name="Clum A."/>
            <person name="Drula E."/>
            <person name="Henrissat B."/>
            <person name="Kohler A."/>
            <person name="Grigoriev I.V."/>
            <person name="Martin F.M."/>
            <person name="Hacquard S."/>
        </authorList>
    </citation>
    <scope>NUCLEOTIDE SEQUENCE [LARGE SCALE GENOMIC DNA]</scope>
    <source>
        <strain evidence="1 2">MPI-SDFR-AT-0079</strain>
    </source>
</reference>
<sequence>MMDGHRRDGVANGRSWPGSWNRSRAVMSQKGEGRRNPASYRRVVGLCPEFTIPKAKGGRMHVDGMEQAQTCNRRLRENRKRLGALLMLDPILLRDVSVVTVNVEVGIGEWICSARNATDDTHQTSTGTQQQESLIPIKRQSYLVLVSKSRSQTEPCHCLKYCAGTQGKENYLLMRETSCVETSRPSCGAPPNNGTWRNSKTRIVNGSRQASRTGNWRSVDNSACLRRRQRNSSPPAPTTPASSRTSLSELTQWTRCGTPRPSDQCGHCSCRRTSTTGFIPHCVSSSANQTQLTQPRCTSHTSYMEDTARASSGSD</sequence>
<evidence type="ECO:0000313" key="1">
    <source>
        <dbReference type="EMBL" id="KAH6628880.1"/>
    </source>
</evidence>
<dbReference type="Proteomes" id="UP000724584">
    <property type="component" value="Unassembled WGS sequence"/>
</dbReference>
<gene>
    <name evidence="1" type="ORF">F5144DRAFT_327709</name>
</gene>
<proteinExistence type="predicted"/>
<evidence type="ECO:0000313" key="2">
    <source>
        <dbReference type="Proteomes" id="UP000724584"/>
    </source>
</evidence>
<protein>
    <submittedName>
        <fullName evidence="1">Uncharacterized protein</fullName>
    </submittedName>
</protein>
<organism evidence="1 2">
    <name type="scientific">Chaetomium tenue</name>
    <dbReference type="NCBI Taxonomy" id="1854479"/>
    <lineage>
        <taxon>Eukaryota</taxon>
        <taxon>Fungi</taxon>
        <taxon>Dikarya</taxon>
        <taxon>Ascomycota</taxon>
        <taxon>Pezizomycotina</taxon>
        <taxon>Sordariomycetes</taxon>
        <taxon>Sordariomycetidae</taxon>
        <taxon>Sordariales</taxon>
        <taxon>Chaetomiaceae</taxon>
        <taxon>Chaetomium</taxon>
    </lineage>
</organism>
<dbReference type="EMBL" id="JAGIZQ010000005">
    <property type="protein sequence ID" value="KAH6628880.1"/>
    <property type="molecule type" value="Genomic_DNA"/>
</dbReference>